<dbReference type="PANTHER" id="PTHR47331">
    <property type="entry name" value="PHD-TYPE DOMAIN-CONTAINING PROTEIN"/>
    <property type="match status" value="1"/>
</dbReference>
<keyword evidence="2" id="KW-1185">Reference proteome</keyword>
<protein>
    <submittedName>
        <fullName evidence="1">Uncharacterized protein</fullName>
    </submittedName>
</protein>
<accession>A0A4E0QZA9</accession>
<dbReference type="AlphaFoldDB" id="A0A4E0QZA9"/>
<evidence type="ECO:0000313" key="1">
    <source>
        <dbReference type="EMBL" id="THD20545.1"/>
    </source>
</evidence>
<sequence>MAARWEHLHKVQLPLVEGARVSLLIGMNALTVHWVLEHRYGGREDPYAIRTLLGWALFGLILGRNQPQANKDFVKESGPIIKRMEAMRGLEFGKPKPLGKTHSVEDKRVFTTLESHTYLTDGHLEVPLPWTEGCLS</sequence>
<evidence type="ECO:0000313" key="2">
    <source>
        <dbReference type="Proteomes" id="UP000230066"/>
    </source>
</evidence>
<name>A0A4E0QZA9_FASHE</name>
<gene>
    <name evidence="1" type="ORF">D915_008842</name>
</gene>
<comment type="caution">
    <text evidence="1">The sequence shown here is derived from an EMBL/GenBank/DDBJ whole genome shotgun (WGS) entry which is preliminary data.</text>
</comment>
<dbReference type="Proteomes" id="UP000230066">
    <property type="component" value="Unassembled WGS sequence"/>
</dbReference>
<reference evidence="1" key="1">
    <citation type="submission" date="2019-03" db="EMBL/GenBank/DDBJ databases">
        <title>Improved annotation for the trematode Fasciola hepatica.</title>
        <authorList>
            <person name="Choi Y.-J."/>
            <person name="Martin J."/>
            <person name="Mitreva M."/>
        </authorList>
    </citation>
    <scope>NUCLEOTIDE SEQUENCE [LARGE SCALE GENOMIC DNA]</scope>
</reference>
<dbReference type="PANTHER" id="PTHR47331:SF1">
    <property type="entry name" value="GAG-LIKE PROTEIN"/>
    <property type="match status" value="1"/>
</dbReference>
<organism evidence="1 2">
    <name type="scientific">Fasciola hepatica</name>
    <name type="common">Liver fluke</name>
    <dbReference type="NCBI Taxonomy" id="6192"/>
    <lineage>
        <taxon>Eukaryota</taxon>
        <taxon>Metazoa</taxon>
        <taxon>Spiralia</taxon>
        <taxon>Lophotrochozoa</taxon>
        <taxon>Platyhelminthes</taxon>
        <taxon>Trematoda</taxon>
        <taxon>Digenea</taxon>
        <taxon>Plagiorchiida</taxon>
        <taxon>Echinostomata</taxon>
        <taxon>Echinostomatoidea</taxon>
        <taxon>Fasciolidae</taxon>
        <taxon>Fasciola</taxon>
    </lineage>
</organism>
<dbReference type="EMBL" id="JXXN02004499">
    <property type="protein sequence ID" value="THD20545.1"/>
    <property type="molecule type" value="Genomic_DNA"/>
</dbReference>
<proteinExistence type="predicted"/>